<dbReference type="AlphaFoldDB" id="A0AA41RL42"/>
<keyword evidence="3" id="KW-0472">Membrane</keyword>
<dbReference type="SUPFAM" id="SSF56112">
    <property type="entry name" value="Protein kinase-like (PK-like)"/>
    <property type="match status" value="1"/>
</dbReference>
<dbReference type="InterPro" id="IPR000719">
    <property type="entry name" value="Prot_kinase_dom"/>
</dbReference>
<dbReference type="Gene3D" id="1.10.510.10">
    <property type="entry name" value="Transferase(Phosphotransferase) domain 1"/>
    <property type="match status" value="1"/>
</dbReference>
<dbReference type="GO" id="GO:0004674">
    <property type="term" value="F:protein serine/threonine kinase activity"/>
    <property type="evidence" value="ECO:0007669"/>
    <property type="project" value="UniProtKB-KW"/>
</dbReference>
<comment type="caution">
    <text evidence="5">The sequence shown here is derived from an EMBL/GenBank/DDBJ whole genome shotgun (WGS) entry which is preliminary data.</text>
</comment>
<keyword evidence="2" id="KW-0723">Serine/threonine-protein kinase</keyword>
<protein>
    <recommendedName>
        <fullName evidence="4">Protein kinase domain-containing protein</fullName>
    </recommendedName>
</protein>
<dbReference type="PANTHER" id="PTHR47985:SF4">
    <property type="entry name" value="SERINE_THREONINE-PROTEIN KINASE PBL27"/>
    <property type="match status" value="1"/>
</dbReference>
<dbReference type="Pfam" id="PF00069">
    <property type="entry name" value="Pkinase"/>
    <property type="match status" value="1"/>
</dbReference>
<keyword evidence="2" id="KW-0808">Transferase</keyword>
<dbReference type="Gene3D" id="3.30.200.20">
    <property type="entry name" value="Phosphorylase Kinase, domain 1"/>
    <property type="match status" value="1"/>
</dbReference>
<sequence>MTTLLRYHSYPLWYQLYTFLPTFKQHTFSVKADQTKFVPCVTNARESKELIVAIDTSDPGCLLGQHLYKGFLENGQEVALKRFDGQADLWAEVRMLRRVEHSNLVKMIAYNEKGKDCVVVYEYMPLQSLNLHLQDLKPGKKPLDWKTRMKIAEGVAKALEYLHDQKDPPVIYGGLSRTCILLDESYNPKLSDFSCAKDGPLGDYTSMFFKMMETNGYIAPEFFMTGHLTSKSDVFSFGVVLLELISGEKVIEDNIRDSGKHTITAWARPLLDNEKFQDIADPLMKGQYPYAGLVKALYLAKMCVKDEAHERRPIAEVVLTLSKINSQIYEQPQVTTVTDPFTPPTILCSAQAVALVKSCGERSSKVMEQFCKTVYG</sequence>
<evidence type="ECO:0000256" key="3">
    <source>
        <dbReference type="ARBA" id="ARBA00023136"/>
    </source>
</evidence>
<dbReference type="EMBL" id="JAJJMA010010201">
    <property type="protein sequence ID" value="MCL7022327.1"/>
    <property type="molecule type" value="Genomic_DNA"/>
</dbReference>
<keyword evidence="6" id="KW-1185">Reference proteome</keyword>
<accession>A0AA41RL42</accession>
<reference evidence="5" key="1">
    <citation type="submission" date="2022-03" db="EMBL/GenBank/DDBJ databases">
        <title>A functionally conserved STORR gene fusion in Papaver species that diverged 16.8 million years ago.</title>
        <authorList>
            <person name="Catania T."/>
        </authorList>
    </citation>
    <scope>NUCLEOTIDE SEQUENCE</scope>
    <source>
        <strain evidence="5">S-191538</strain>
    </source>
</reference>
<proteinExistence type="predicted"/>
<keyword evidence="2" id="KW-0418">Kinase</keyword>
<dbReference type="GO" id="GO:0005524">
    <property type="term" value="F:ATP binding"/>
    <property type="evidence" value="ECO:0007669"/>
    <property type="project" value="InterPro"/>
</dbReference>
<dbReference type="GO" id="GO:0016020">
    <property type="term" value="C:membrane"/>
    <property type="evidence" value="ECO:0007669"/>
    <property type="project" value="UniProtKB-SubCell"/>
</dbReference>
<evidence type="ECO:0000313" key="6">
    <source>
        <dbReference type="Proteomes" id="UP001177140"/>
    </source>
</evidence>
<comment type="subcellular location">
    <subcellularLocation>
        <location evidence="1">Membrane</location>
    </subcellularLocation>
</comment>
<dbReference type="PANTHER" id="PTHR47985">
    <property type="entry name" value="OS07G0668900 PROTEIN"/>
    <property type="match status" value="1"/>
</dbReference>
<evidence type="ECO:0000313" key="5">
    <source>
        <dbReference type="EMBL" id="MCL7022327.1"/>
    </source>
</evidence>
<evidence type="ECO:0000256" key="1">
    <source>
        <dbReference type="ARBA" id="ARBA00004370"/>
    </source>
</evidence>
<evidence type="ECO:0000259" key="4">
    <source>
        <dbReference type="PROSITE" id="PS50011"/>
    </source>
</evidence>
<feature type="domain" description="Protein kinase" evidence="4">
    <location>
        <begin position="48"/>
        <end position="324"/>
    </location>
</feature>
<organism evidence="5 6">
    <name type="scientific">Papaver nudicaule</name>
    <name type="common">Iceland poppy</name>
    <dbReference type="NCBI Taxonomy" id="74823"/>
    <lineage>
        <taxon>Eukaryota</taxon>
        <taxon>Viridiplantae</taxon>
        <taxon>Streptophyta</taxon>
        <taxon>Embryophyta</taxon>
        <taxon>Tracheophyta</taxon>
        <taxon>Spermatophyta</taxon>
        <taxon>Magnoliopsida</taxon>
        <taxon>Ranunculales</taxon>
        <taxon>Papaveraceae</taxon>
        <taxon>Papaveroideae</taxon>
        <taxon>Papaver</taxon>
    </lineage>
</organism>
<evidence type="ECO:0000256" key="2">
    <source>
        <dbReference type="ARBA" id="ARBA00022527"/>
    </source>
</evidence>
<name>A0AA41RL42_PAPNU</name>
<dbReference type="InterPro" id="IPR011009">
    <property type="entry name" value="Kinase-like_dom_sf"/>
</dbReference>
<dbReference type="Proteomes" id="UP001177140">
    <property type="component" value="Unassembled WGS sequence"/>
</dbReference>
<dbReference type="PROSITE" id="PS50011">
    <property type="entry name" value="PROTEIN_KINASE_DOM"/>
    <property type="match status" value="1"/>
</dbReference>
<gene>
    <name evidence="5" type="ORF">MKW94_026162</name>
</gene>